<accession>A0A0E9SSJ4</accession>
<reference evidence="1" key="1">
    <citation type="submission" date="2014-11" db="EMBL/GenBank/DDBJ databases">
        <authorList>
            <person name="Amaro Gonzalez C."/>
        </authorList>
    </citation>
    <scope>NUCLEOTIDE SEQUENCE</scope>
</reference>
<evidence type="ECO:0000313" key="1">
    <source>
        <dbReference type="EMBL" id="JAH44266.1"/>
    </source>
</evidence>
<dbReference type="AlphaFoldDB" id="A0A0E9SSJ4"/>
<sequence length="45" mass="5132">MVQATQSSAEEDDWDVVLYAIMNKHVPEGPVQVVHHNRLKAYVLL</sequence>
<proteinExistence type="predicted"/>
<organism evidence="1">
    <name type="scientific">Anguilla anguilla</name>
    <name type="common">European freshwater eel</name>
    <name type="synonym">Muraena anguilla</name>
    <dbReference type="NCBI Taxonomy" id="7936"/>
    <lineage>
        <taxon>Eukaryota</taxon>
        <taxon>Metazoa</taxon>
        <taxon>Chordata</taxon>
        <taxon>Craniata</taxon>
        <taxon>Vertebrata</taxon>
        <taxon>Euteleostomi</taxon>
        <taxon>Actinopterygii</taxon>
        <taxon>Neopterygii</taxon>
        <taxon>Teleostei</taxon>
        <taxon>Anguilliformes</taxon>
        <taxon>Anguillidae</taxon>
        <taxon>Anguilla</taxon>
    </lineage>
</organism>
<reference evidence="1" key="2">
    <citation type="journal article" date="2015" name="Fish Shellfish Immunol.">
        <title>Early steps in the European eel (Anguilla anguilla)-Vibrio vulnificus interaction in the gills: Role of the RtxA13 toxin.</title>
        <authorList>
            <person name="Callol A."/>
            <person name="Pajuelo D."/>
            <person name="Ebbesson L."/>
            <person name="Teles M."/>
            <person name="MacKenzie S."/>
            <person name="Amaro C."/>
        </authorList>
    </citation>
    <scope>NUCLEOTIDE SEQUENCE</scope>
</reference>
<name>A0A0E9SSJ4_ANGAN</name>
<dbReference type="EMBL" id="GBXM01064311">
    <property type="protein sequence ID" value="JAH44266.1"/>
    <property type="molecule type" value="Transcribed_RNA"/>
</dbReference>
<protein>
    <submittedName>
        <fullName evidence="1">Uncharacterized protein</fullName>
    </submittedName>
</protein>